<dbReference type="GO" id="GO:0003677">
    <property type="term" value="F:DNA binding"/>
    <property type="evidence" value="ECO:0007669"/>
    <property type="project" value="InterPro"/>
</dbReference>
<feature type="coiled-coil region" evidence="1">
    <location>
        <begin position="128"/>
        <end position="155"/>
    </location>
</feature>
<organism evidence="3 4">
    <name type="scientific">Lactococcus lactis subsp. lactis</name>
    <name type="common">Streptococcus lactis</name>
    <dbReference type="NCBI Taxonomy" id="1360"/>
    <lineage>
        <taxon>Bacteria</taxon>
        <taxon>Bacillati</taxon>
        <taxon>Bacillota</taxon>
        <taxon>Bacilli</taxon>
        <taxon>Lactobacillales</taxon>
        <taxon>Streptococcaceae</taxon>
        <taxon>Lactococcus</taxon>
    </lineage>
</organism>
<keyword evidence="1" id="KW-0175">Coiled coil</keyword>
<name>A0A2N5WAS5_LACLL</name>
<dbReference type="Pfam" id="PF03374">
    <property type="entry name" value="ANT"/>
    <property type="match status" value="1"/>
</dbReference>
<reference evidence="4" key="1">
    <citation type="submission" date="2016-08" db="EMBL/GenBank/DDBJ databases">
        <title>Comparative genomics of Lactococcus lactis strain WFLU12 isolated from the gastrointestinal tract of wild olive flounder (Paralichythys olivaceus).</title>
        <authorList>
            <person name="Nguyen T.L."/>
            <person name="Kim D.-H."/>
        </authorList>
    </citation>
    <scope>NUCLEOTIDE SEQUENCE [LARGE SCALE GENOMIC DNA]</scope>
    <source>
        <strain evidence="4">WFLU12</strain>
    </source>
</reference>
<gene>
    <name evidence="3" type="ORF">CYU10_000173</name>
</gene>
<feature type="domain" description="Bro-N" evidence="2">
    <location>
        <begin position="1"/>
        <end position="103"/>
    </location>
</feature>
<sequence>MNELQNFTNGLFNLDVKVEGEEILFSAEQVAKSLGFTTKTNGTEYVRWNRVNEFLPQVAKVEKGSFISEPMVYKLAFKANNAVSEKFTDWLAVEVLPTIRKHGAYMTDAKLEEVLLNPDTLISLATQLKEERQARLGLEKENSQLNLELAAATEKTTYLDLILESPDDILITQIAQDYGFSAVKFNRILNELRIQRKVNKQWVLYSRYMGKGYIGSRTQNYVDSKGQERTSITTTWKQKGRKFLYETLKKHGYLPLVEQDDLAS</sequence>
<dbReference type="Proteomes" id="UP000234865">
    <property type="component" value="Unassembled WGS sequence"/>
</dbReference>
<proteinExistence type="predicted"/>
<accession>A0A2N5WAS5</accession>
<dbReference type="AlphaFoldDB" id="A0A2N5WAS5"/>
<dbReference type="EMBL" id="PKRZ01000001">
    <property type="protein sequence ID" value="PLW59318.1"/>
    <property type="molecule type" value="Genomic_DNA"/>
</dbReference>
<dbReference type="PROSITE" id="PS51750">
    <property type="entry name" value="BRO_N"/>
    <property type="match status" value="1"/>
</dbReference>
<evidence type="ECO:0000313" key="4">
    <source>
        <dbReference type="Proteomes" id="UP000234865"/>
    </source>
</evidence>
<dbReference type="RefSeq" id="WP_095586376.1">
    <property type="nucleotide sequence ID" value="NZ_PKRZ01000001.1"/>
</dbReference>
<evidence type="ECO:0000313" key="3">
    <source>
        <dbReference type="EMBL" id="PLW59318.1"/>
    </source>
</evidence>
<dbReference type="InterPro" id="IPR003497">
    <property type="entry name" value="BRO_N_domain"/>
</dbReference>
<evidence type="ECO:0000259" key="2">
    <source>
        <dbReference type="PROSITE" id="PS51750"/>
    </source>
</evidence>
<protein>
    <submittedName>
        <fullName evidence="3">Putative phage-encoded protein</fullName>
    </submittedName>
</protein>
<evidence type="ECO:0000256" key="1">
    <source>
        <dbReference type="SAM" id="Coils"/>
    </source>
</evidence>
<dbReference type="InterPro" id="IPR005039">
    <property type="entry name" value="Ant_C"/>
</dbReference>
<comment type="caution">
    <text evidence="3">The sequence shown here is derived from an EMBL/GenBank/DDBJ whole genome shotgun (WGS) entry which is preliminary data.</text>
</comment>
<dbReference type="Pfam" id="PF02498">
    <property type="entry name" value="Bro-N"/>
    <property type="match status" value="1"/>
</dbReference>
<dbReference type="SMART" id="SM01040">
    <property type="entry name" value="Bro-N"/>
    <property type="match status" value="1"/>
</dbReference>